<evidence type="ECO:0000256" key="3">
    <source>
        <dbReference type="ARBA" id="ARBA00010130"/>
    </source>
</evidence>
<protein>
    <recommendedName>
        <fullName evidence="8">ENTH domain-containing protein</fullName>
    </recommendedName>
</protein>
<dbReference type="GeneID" id="92209663"/>
<feature type="compositionally biased region" description="Low complexity" evidence="7">
    <location>
        <begin position="380"/>
        <end position="404"/>
    </location>
</feature>
<evidence type="ECO:0000256" key="2">
    <source>
        <dbReference type="ARBA" id="ARBA00004496"/>
    </source>
</evidence>
<feature type="compositionally biased region" description="Low complexity" evidence="7">
    <location>
        <begin position="332"/>
        <end position="349"/>
    </location>
</feature>
<sequence length="537" mass="61927">MSKLVRSLKNVKYSSAQNLVRNATSNDPTGPTKYDMEEIASYTYQSQTEFMEVMDMLDRRLNDKGKNWRHTAKSLTVLDYLVRFGSEKCVLWAKDNIYIIKTLREFIHLDEADKDQGAIIRVKAQELVALLRDDERLKSERQLAKRGKRKNFDDDDDDEDLDSDSNGRERRRRDRRRDRDRARDEPYDEDLQKALELSRLTAEEEQNRAREAENDPDLDAAIKLSLEEEELRKQQQNSNLLDLNDEPQYQHQQQQQPQYYLATGYYQQQQQQPLFDQQTQQYQQYDMFGNPIQNPMDTGFYMQQAYQQQQQLQQQQQQQFQPNQFTGFNYGQPQQQQQQQQQQAPLQPLKTGSNNPFALNSGTTNNKPHTQTLNDLAEEQFQQQQQQPQSQPQTQPQFFTQPTTAPLKQQNTSGSRFNETHELNDLLTQGTGLDTFGNTGASRISHQHTKTQQFINSSGTGYRQITNAQPAISSNATGNPFLNTGMGYQQQQQQPQAAGAPPQQINAAYTGFGFGNAQPQPPPQQHKSNDGPSLIDI</sequence>
<organism evidence="9 10">
    <name type="scientific">Lodderomyces beijingensis</name>
    <dbReference type="NCBI Taxonomy" id="1775926"/>
    <lineage>
        <taxon>Eukaryota</taxon>
        <taxon>Fungi</taxon>
        <taxon>Dikarya</taxon>
        <taxon>Ascomycota</taxon>
        <taxon>Saccharomycotina</taxon>
        <taxon>Pichiomycetes</taxon>
        <taxon>Debaryomycetaceae</taxon>
        <taxon>Candida/Lodderomyces clade</taxon>
        <taxon>Lodderomyces</taxon>
    </lineage>
</organism>
<dbReference type="CDD" id="cd16991">
    <property type="entry name" value="ENTH_Ent1_Ent2"/>
    <property type="match status" value="1"/>
</dbReference>
<keyword evidence="6" id="KW-0446">Lipid-binding</keyword>
<evidence type="ECO:0000256" key="7">
    <source>
        <dbReference type="SAM" id="MobiDB-lite"/>
    </source>
</evidence>
<feature type="region of interest" description="Disordered" evidence="7">
    <location>
        <begin position="324"/>
        <end position="415"/>
    </location>
</feature>
<evidence type="ECO:0000256" key="6">
    <source>
        <dbReference type="ARBA" id="ARBA00023121"/>
    </source>
</evidence>
<feature type="compositionally biased region" description="Basic and acidic residues" evidence="7">
    <location>
        <begin position="201"/>
        <end position="213"/>
    </location>
</feature>
<evidence type="ECO:0000313" key="10">
    <source>
        <dbReference type="Proteomes" id="UP001497383"/>
    </source>
</evidence>
<evidence type="ECO:0000313" key="9">
    <source>
        <dbReference type="EMBL" id="CAK9440367.1"/>
    </source>
</evidence>
<feature type="compositionally biased region" description="Polar residues" evidence="7">
    <location>
        <begin position="406"/>
        <end position="415"/>
    </location>
</feature>
<comment type="subcellular location">
    <subcellularLocation>
        <location evidence="2">Cytoplasm</location>
    </subcellularLocation>
    <subcellularLocation>
        <location evidence="1">Membrane</location>
        <topology evidence="1">Peripheral membrane protein</topology>
    </subcellularLocation>
</comment>
<feature type="compositionally biased region" description="Polar residues" evidence="7">
    <location>
        <begin position="350"/>
        <end position="374"/>
    </location>
</feature>
<accession>A0ABP0ZQ01</accession>
<dbReference type="InterPro" id="IPR013809">
    <property type="entry name" value="ENTH"/>
</dbReference>
<name>A0ABP0ZQ01_9ASCO</name>
<dbReference type="RefSeq" id="XP_066831405.1">
    <property type="nucleotide sequence ID" value="XM_066974691.1"/>
</dbReference>
<dbReference type="PANTHER" id="PTHR12276:SF110">
    <property type="entry name" value="EPSIN-1-RELATED"/>
    <property type="match status" value="1"/>
</dbReference>
<dbReference type="InterPro" id="IPR003903">
    <property type="entry name" value="UIM_dom"/>
</dbReference>
<feature type="compositionally biased region" description="Low complexity" evidence="7">
    <location>
        <begin position="490"/>
        <end position="504"/>
    </location>
</feature>
<comment type="similarity">
    <text evidence="3">Belongs to the epsin family.</text>
</comment>
<keyword evidence="10" id="KW-1185">Reference proteome</keyword>
<dbReference type="Gene3D" id="1.25.40.90">
    <property type="match status" value="1"/>
</dbReference>
<evidence type="ECO:0000256" key="1">
    <source>
        <dbReference type="ARBA" id="ARBA00004170"/>
    </source>
</evidence>
<dbReference type="EMBL" id="OZ022409">
    <property type="protein sequence ID" value="CAK9440367.1"/>
    <property type="molecule type" value="Genomic_DNA"/>
</dbReference>
<dbReference type="InterPro" id="IPR008942">
    <property type="entry name" value="ENTH_VHS"/>
</dbReference>
<evidence type="ECO:0000259" key="8">
    <source>
        <dbReference type="PROSITE" id="PS50942"/>
    </source>
</evidence>
<dbReference type="Proteomes" id="UP001497383">
    <property type="component" value="Chromosome 5"/>
</dbReference>
<reference evidence="9 10" key="1">
    <citation type="submission" date="2024-03" db="EMBL/GenBank/DDBJ databases">
        <authorList>
            <person name="Brejova B."/>
        </authorList>
    </citation>
    <scope>NUCLEOTIDE SEQUENCE [LARGE SCALE GENOMIC DNA]</scope>
    <source>
        <strain evidence="9 10">CBS 14171</strain>
    </source>
</reference>
<feature type="compositionally biased region" description="Basic and acidic residues" evidence="7">
    <location>
        <begin position="177"/>
        <end position="193"/>
    </location>
</feature>
<dbReference type="PANTHER" id="PTHR12276">
    <property type="entry name" value="EPSIN/ENT-RELATED"/>
    <property type="match status" value="1"/>
</dbReference>
<feature type="region of interest" description="Disordered" evidence="7">
    <location>
        <begin position="490"/>
        <end position="537"/>
    </location>
</feature>
<dbReference type="SMART" id="SM00273">
    <property type="entry name" value="ENTH"/>
    <property type="match status" value="1"/>
</dbReference>
<keyword evidence="4" id="KW-0963">Cytoplasm</keyword>
<feature type="compositionally biased region" description="Acidic residues" evidence="7">
    <location>
        <begin position="153"/>
        <end position="163"/>
    </location>
</feature>
<evidence type="ECO:0000256" key="5">
    <source>
        <dbReference type="ARBA" id="ARBA00022553"/>
    </source>
</evidence>
<dbReference type="PROSITE" id="PS50330">
    <property type="entry name" value="UIM"/>
    <property type="match status" value="2"/>
</dbReference>
<feature type="domain" description="ENTH" evidence="8">
    <location>
        <begin position="8"/>
        <end position="141"/>
    </location>
</feature>
<dbReference type="SUPFAM" id="SSF48464">
    <property type="entry name" value="ENTH/VHS domain"/>
    <property type="match status" value="1"/>
</dbReference>
<proteinExistence type="inferred from homology"/>
<keyword evidence="5" id="KW-0597">Phosphoprotein</keyword>
<dbReference type="SMART" id="SM00726">
    <property type="entry name" value="UIM"/>
    <property type="match status" value="2"/>
</dbReference>
<evidence type="ECO:0000256" key="4">
    <source>
        <dbReference type="ARBA" id="ARBA00022490"/>
    </source>
</evidence>
<dbReference type="Pfam" id="PF01417">
    <property type="entry name" value="ENTH"/>
    <property type="match status" value="1"/>
</dbReference>
<dbReference type="PROSITE" id="PS50942">
    <property type="entry name" value="ENTH"/>
    <property type="match status" value="1"/>
</dbReference>
<gene>
    <name evidence="9" type="ORF">LODBEIA_P44670</name>
</gene>
<feature type="region of interest" description="Disordered" evidence="7">
    <location>
        <begin position="142"/>
        <end position="216"/>
    </location>
</feature>